<protein>
    <submittedName>
        <fullName evidence="3">Sporulation related domain</fullName>
    </submittedName>
</protein>
<dbReference type="AlphaFoldDB" id="A0A2S9GSF3"/>
<dbReference type="GO" id="GO:0042834">
    <property type="term" value="F:peptidoglycan binding"/>
    <property type="evidence" value="ECO:0007669"/>
    <property type="project" value="InterPro"/>
</dbReference>
<evidence type="ECO:0000259" key="2">
    <source>
        <dbReference type="PROSITE" id="PS51724"/>
    </source>
</evidence>
<evidence type="ECO:0000313" key="4">
    <source>
        <dbReference type="Proteomes" id="UP000237839"/>
    </source>
</evidence>
<feature type="transmembrane region" description="Helical" evidence="1">
    <location>
        <begin position="16"/>
        <end position="38"/>
    </location>
</feature>
<dbReference type="EMBL" id="PUGF01000042">
    <property type="protein sequence ID" value="PRC90626.1"/>
    <property type="molecule type" value="Genomic_DNA"/>
</dbReference>
<organism evidence="3 4">
    <name type="scientific">Solimicrobium silvestre</name>
    <dbReference type="NCBI Taxonomy" id="2099400"/>
    <lineage>
        <taxon>Bacteria</taxon>
        <taxon>Pseudomonadati</taxon>
        <taxon>Pseudomonadota</taxon>
        <taxon>Betaproteobacteria</taxon>
        <taxon>Burkholderiales</taxon>
        <taxon>Oxalobacteraceae</taxon>
        <taxon>Solimicrobium</taxon>
    </lineage>
</organism>
<keyword evidence="1" id="KW-0472">Membrane</keyword>
<accession>A0A2S9GSF3</accession>
<dbReference type="PANTHER" id="PTHR38687:SF1">
    <property type="entry name" value="CELL DIVISION PROTEIN DEDD"/>
    <property type="match status" value="1"/>
</dbReference>
<dbReference type="PANTHER" id="PTHR38687">
    <property type="entry name" value="CELL DIVISION PROTEIN DEDD-RELATED"/>
    <property type="match status" value="1"/>
</dbReference>
<evidence type="ECO:0000256" key="1">
    <source>
        <dbReference type="SAM" id="Phobius"/>
    </source>
</evidence>
<dbReference type="RefSeq" id="WP_105534385.1">
    <property type="nucleotide sequence ID" value="NZ_PUGF01000042.1"/>
</dbReference>
<keyword evidence="1" id="KW-0812">Transmembrane</keyword>
<dbReference type="SUPFAM" id="SSF110997">
    <property type="entry name" value="Sporulation related repeat"/>
    <property type="match status" value="1"/>
</dbReference>
<gene>
    <name evidence="3" type="ORF">S2091_4662</name>
</gene>
<keyword evidence="1" id="KW-1133">Transmembrane helix</keyword>
<dbReference type="InterPro" id="IPR036680">
    <property type="entry name" value="SPOR-like_sf"/>
</dbReference>
<dbReference type="Proteomes" id="UP000237839">
    <property type="component" value="Unassembled WGS sequence"/>
</dbReference>
<keyword evidence="4" id="KW-1185">Reference proteome</keyword>
<dbReference type="PROSITE" id="PS51724">
    <property type="entry name" value="SPOR"/>
    <property type="match status" value="1"/>
</dbReference>
<dbReference type="GO" id="GO:0032506">
    <property type="term" value="P:cytokinetic process"/>
    <property type="evidence" value="ECO:0007669"/>
    <property type="project" value="TreeGrafter"/>
</dbReference>
<dbReference type="InterPro" id="IPR007730">
    <property type="entry name" value="SPOR-like_dom"/>
</dbReference>
<dbReference type="InterPro" id="IPR052521">
    <property type="entry name" value="Cell_div_SPOR-domain"/>
</dbReference>
<dbReference type="GO" id="GO:0030428">
    <property type="term" value="C:cell septum"/>
    <property type="evidence" value="ECO:0007669"/>
    <property type="project" value="TreeGrafter"/>
</dbReference>
<comment type="caution">
    <text evidence="3">The sequence shown here is derived from an EMBL/GenBank/DDBJ whole genome shotgun (WGS) entry which is preliminary data.</text>
</comment>
<feature type="domain" description="SPOR" evidence="2">
    <location>
        <begin position="140"/>
        <end position="219"/>
    </location>
</feature>
<sequence>MKSIVKSSMTKQHGGTLLGLIIGLVVGLAIAVVVALMITKTSTPFTNKLGMNKSADAPTVQLTDPNKPLYGNAAKAALANKPAENSVATVATPPEAVRPPDVVKLDTKPDAKIDTKADPKTTVDAKVTKPIDSTVAKNSADEKSAYYLQVGAFRDASDAESARAKLALIGVESHVSEKTAEGDNLYRVRIGPFDQLDTMNRMRSKLSENSIDVAVIKTPK</sequence>
<dbReference type="Pfam" id="PF05036">
    <property type="entry name" value="SPOR"/>
    <property type="match status" value="1"/>
</dbReference>
<dbReference type="OrthoDB" id="7063246at2"/>
<name>A0A2S9GSF3_9BURK</name>
<dbReference type="Gene3D" id="3.30.70.1070">
    <property type="entry name" value="Sporulation related repeat"/>
    <property type="match status" value="1"/>
</dbReference>
<reference evidence="3 4" key="1">
    <citation type="submission" date="2018-02" db="EMBL/GenBank/DDBJ databases">
        <title>Solimicrobium silvestre gen. nov., sp. nov., isolated from alpine forest soil.</title>
        <authorList>
            <person name="Margesin R."/>
            <person name="Albuquerque L."/>
            <person name="Zhang D.-C."/>
            <person name="Froufe H.J.C."/>
            <person name="Severino R."/>
            <person name="Roxo I."/>
            <person name="Egas C."/>
            <person name="Da Costa M.S."/>
        </authorList>
    </citation>
    <scope>NUCLEOTIDE SEQUENCE [LARGE SCALE GENOMIC DNA]</scope>
    <source>
        <strain evidence="3 4">S20-91</strain>
    </source>
</reference>
<evidence type="ECO:0000313" key="3">
    <source>
        <dbReference type="EMBL" id="PRC90626.1"/>
    </source>
</evidence>
<dbReference type="GO" id="GO:0032153">
    <property type="term" value="C:cell division site"/>
    <property type="evidence" value="ECO:0007669"/>
    <property type="project" value="TreeGrafter"/>
</dbReference>
<proteinExistence type="predicted"/>